<name>A0AAN9EIQ3_CROPI</name>
<dbReference type="AlphaFoldDB" id="A0AAN9EIQ3"/>
<organism evidence="2 3">
    <name type="scientific">Crotalaria pallida</name>
    <name type="common">Smooth rattlebox</name>
    <name type="synonym">Crotalaria striata</name>
    <dbReference type="NCBI Taxonomy" id="3830"/>
    <lineage>
        <taxon>Eukaryota</taxon>
        <taxon>Viridiplantae</taxon>
        <taxon>Streptophyta</taxon>
        <taxon>Embryophyta</taxon>
        <taxon>Tracheophyta</taxon>
        <taxon>Spermatophyta</taxon>
        <taxon>Magnoliopsida</taxon>
        <taxon>eudicotyledons</taxon>
        <taxon>Gunneridae</taxon>
        <taxon>Pentapetalae</taxon>
        <taxon>rosids</taxon>
        <taxon>fabids</taxon>
        <taxon>Fabales</taxon>
        <taxon>Fabaceae</taxon>
        <taxon>Papilionoideae</taxon>
        <taxon>50 kb inversion clade</taxon>
        <taxon>genistoids sensu lato</taxon>
        <taxon>core genistoids</taxon>
        <taxon>Crotalarieae</taxon>
        <taxon>Crotalaria</taxon>
    </lineage>
</organism>
<feature type="compositionally biased region" description="Polar residues" evidence="1">
    <location>
        <begin position="138"/>
        <end position="180"/>
    </location>
</feature>
<feature type="region of interest" description="Disordered" evidence="1">
    <location>
        <begin position="91"/>
        <end position="192"/>
    </location>
</feature>
<dbReference type="EMBL" id="JAYWIO010000006">
    <property type="protein sequence ID" value="KAK7256981.1"/>
    <property type="molecule type" value="Genomic_DNA"/>
</dbReference>
<protein>
    <submittedName>
        <fullName evidence="2">Uncharacterized protein</fullName>
    </submittedName>
</protein>
<gene>
    <name evidence="2" type="ORF">RIF29_30630</name>
</gene>
<accession>A0AAN9EIQ3</accession>
<feature type="region of interest" description="Disordered" evidence="1">
    <location>
        <begin position="265"/>
        <end position="291"/>
    </location>
</feature>
<evidence type="ECO:0000313" key="3">
    <source>
        <dbReference type="Proteomes" id="UP001372338"/>
    </source>
</evidence>
<evidence type="ECO:0000313" key="2">
    <source>
        <dbReference type="EMBL" id="KAK7256981.1"/>
    </source>
</evidence>
<keyword evidence="3" id="KW-1185">Reference proteome</keyword>
<feature type="compositionally biased region" description="Basic and acidic residues" evidence="1">
    <location>
        <begin position="126"/>
        <end position="135"/>
    </location>
</feature>
<sequence length="291" mass="31540">MVGEVELNKETTTNTQSQGEILGKELVVADDMEKFKDNDEEESLHGDWLVMRRKKKGGKEKSRGANMGRNKDLIAQSLLTTVTKQVEVPNLINGSKDHPNANFETQPATYTPSGSIQKNVKKRARKEGSRMKEDTSIIAHNNNVTSMQNQKGKDVSLTTESPPSNLNSVSRPGPSSSNDVSELKKEKGSGGMMKGFDLGTEIVISPNLLGGVAAHSLKGSNKGRKPPDISGKKGANVHNLGIKSVEVGSSQVDRMDEEGLRILPSRASSSTVNKDDMFEEDQLVAETTHSK</sequence>
<evidence type="ECO:0000256" key="1">
    <source>
        <dbReference type="SAM" id="MobiDB-lite"/>
    </source>
</evidence>
<feature type="compositionally biased region" description="Polar residues" evidence="1">
    <location>
        <begin position="10"/>
        <end position="19"/>
    </location>
</feature>
<feature type="region of interest" description="Disordered" evidence="1">
    <location>
        <begin position="1"/>
        <end position="20"/>
    </location>
</feature>
<comment type="caution">
    <text evidence="2">The sequence shown here is derived from an EMBL/GenBank/DDBJ whole genome shotgun (WGS) entry which is preliminary data.</text>
</comment>
<feature type="compositionally biased region" description="Polar residues" evidence="1">
    <location>
        <begin position="102"/>
        <end position="118"/>
    </location>
</feature>
<proteinExistence type="predicted"/>
<dbReference type="Proteomes" id="UP001372338">
    <property type="component" value="Unassembled WGS sequence"/>
</dbReference>
<reference evidence="2 3" key="1">
    <citation type="submission" date="2024-01" db="EMBL/GenBank/DDBJ databases">
        <title>The genomes of 5 underutilized Papilionoideae crops provide insights into root nodulation and disease resistanc.</title>
        <authorList>
            <person name="Yuan L."/>
        </authorList>
    </citation>
    <scope>NUCLEOTIDE SEQUENCE [LARGE SCALE GENOMIC DNA]</scope>
    <source>
        <strain evidence="2">ZHUSHIDOU_FW_LH</strain>
        <tissue evidence="2">Leaf</tissue>
    </source>
</reference>